<dbReference type="InterPro" id="IPR017871">
    <property type="entry name" value="ABC_transporter-like_CS"/>
</dbReference>
<dbReference type="CDD" id="cd03257">
    <property type="entry name" value="ABC_NikE_OppD_transporters"/>
    <property type="match status" value="2"/>
</dbReference>
<dbReference type="InterPro" id="IPR013563">
    <property type="entry name" value="Oligopep_ABC_C"/>
</dbReference>
<dbReference type="Gene3D" id="3.40.50.300">
    <property type="entry name" value="P-loop containing nucleotide triphosphate hydrolases"/>
    <property type="match status" value="2"/>
</dbReference>
<protein>
    <submittedName>
        <fullName evidence="6">ABC transporter ATP-binding protein</fullName>
    </submittedName>
</protein>
<dbReference type="InterPro" id="IPR003439">
    <property type="entry name" value="ABC_transporter-like_ATP-bd"/>
</dbReference>
<dbReference type="PANTHER" id="PTHR43776:SF7">
    <property type="entry name" value="D,D-DIPEPTIDE TRANSPORT ATP-BINDING PROTEIN DDPF-RELATED"/>
    <property type="match status" value="1"/>
</dbReference>
<dbReference type="GO" id="GO:0005524">
    <property type="term" value="F:ATP binding"/>
    <property type="evidence" value="ECO:0007669"/>
    <property type="project" value="UniProtKB-KW"/>
</dbReference>
<reference evidence="6" key="1">
    <citation type="journal article" date="2020" name="mSystems">
        <title>Genome- and Community-Level Interaction Insights into Carbon Utilization and Element Cycling Functions of Hydrothermarchaeota in Hydrothermal Sediment.</title>
        <authorList>
            <person name="Zhou Z."/>
            <person name="Liu Y."/>
            <person name="Xu W."/>
            <person name="Pan J."/>
            <person name="Luo Z.H."/>
            <person name="Li M."/>
        </authorList>
    </citation>
    <scope>NUCLEOTIDE SEQUENCE [LARGE SCALE GENOMIC DNA]</scope>
    <source>
        <strain evidence="6">SpSt-339</strain>
    </source>
</reference>
<evidence type="ECO:0000256" key="1">
    <source>
        <dbReference type="ARBA" id="ARBA00005417"/>
    </source>
</evidence>
<dbReference type="PANTHER" id="PTHR43776">
    <property type="entry name" value="TRANSPORT ATP-BINDING PROTEIN"/>
    <property type="match status" value="1"/>
</dbReference>
<dbReference type="InterPro" id="IPR050319">
    <property type="entry name" value="ABC_transp_ATP-bind"/>
</dbReference>
<dbReference type="NCBIfam" id="NF007739">
    <property type="entry name" value="PRK10419.1"/>
    <property type="match status" value="2"/>
</dbReference>
<name>A0A7C2JZD6_9PLAN</name>
<keyword evidence="2" id="KW-0813">Transport</keyword>
<feature type="domain" description="ABC transporter" evidence="5">
    <location>
        <begin position="7"/>
        <end position="258"/>
    </location>
</feature>
<proteinExistence type="inferred from homology"/>
<dbReference type="GO" id="GO:0015833">
    <property type="term" value="P:peptide transport"/>
    <property type="evidence" value="ECO:0007669"/>
    <property type="project" value="InterPro"/>
</dbReference>
<dbReference type="Pfam" id="PF08352">
    <property type="entry name" value="oligo_HPY"/>
    <property type="match status" value="2"/>
</dbReference>
<dbReference type="GO" id="GO:0055085">
    <property type="term" value="P:transmembrane transport"/>
    <property type="evidence" value="ECO:0007669"/>
    <property type="project" value="UniProtKB-ARBA"/>
</dbReference>
<dbReference type="Pfam" id="PF00005">
    <property type="entry name" value="ABC_tran"/>
    <property type="match status" value="2"/>
</dbReference>
<dbReference type="EMBL" id="DSOK01000259">
    <property type="protein sequence ID" value="HEN15625.1"/>
    <property type="molecule type" value="Genomic_DNA"/>
</dbReference>
<accession>A0A7C2JZD6</accession>
<dbReference type="InterPro" id="IPR003593">
    <property type="entry name" value="AAA+_ATPase"/>
</dbReference>
<dbReference type="PROSITE" id="PS50893">
    <property type="entry name" value="ABC_TRANSPORTER_2"/>
    <property type="match status" value="2"/>
</dbReference>
<evidence type="ECO:0000256" key="2">
    <source>
        <dbReference type="ARBA" id="ARBA00022448"/>
    </source>
</evidence>
<keyword evidence="4 6" id="KW-0067">ATP-binding</keyword>
<dbReference type="AlphaFoldDB" id="A0A7C2JZD6"/>
<dbReference type="PROSITE" id="PS00211">
    <property type="entry name" value="ABC_TRANSPORTER_1"/>
    <property type="match status" value="2"/>
</dbReference>
<gene>
    <name evidence="6" type="ORF">ENQ76_09175</name>
</gene>
<comment type="similarity">
    <text evidence="1">Belongs to the ABC transporter superfamily.</text>
</comment>
<evidence type="ECO:0000256" key="4">
    <source>
        <dbReference type="ARBA" id="ARBA00022840"/>
    </source>
</evidence>
<comment type="caution">
    <text evidence="6">The sequence shown here is derived from an EMBL/GenBank/DDBJ whole genome shotgun (WGS) entry which is preliminary data.</text>
</comment>
<evidence type="ECO:0000259" key="5">
    <source>
        <dbReference type="PROSITE" id="PS50893"/>
    </source>
</evidence>
<dbReference type="NCBIfam" id="NF008453">
    <property type="entry name" value="PRK11308.1"/>
    <property type="match status" value="2"/>
</dbReference>
<dbReference type="SMART" id="SM00382">
    <property type="entry name" value="AAA"/>
    <property type="match status" value="2"/>
</dbReference>
<keyword evidence="3" id="KW-0547">Nucleotide-binding</keyword>
<dbReference type="InterPro" id="IPR027417">
    <property type="entry name" value="P-loop_NTPase"/>
</dbReference>
<dbReference type="SUPFAM" id="SSF52540">
    <property type="entry name" value="P-loop containing nucleoside triphosphate hydrolases"/>
    <property type="match status" value="2"/>
</dbReference>
<feature type="domain" description="ABC transporter" evidence="5">
    <location>
        <begin position="348"/>
        <end position="599"/>
    </location>
</feature>
<sequence>MSTPPLLEISGLQTYFDTDDGVVKAVDGLSVRLQPGRTLGLVGESGSGKSVTSLSILRLLPDVGSRIAGGQIAFLGRDLVKLPLREMRALRGRDISMIFQEPGTSLNPVHRVGAQVMEAMMLHQPITRAQARQKTIDLFREVGIPEPERRIDSFPHEMSGGQKQRVMIAMALSCGPKLLIADEPTTALDVTIQKQILDLIRRLQQSHDMAVLFITHDLGVIAEIADDVAVMYRGKLVEYGPVLDIFRNPQHPYTKGLLACRPRLDLERRRLPTVADYMQTVQTGPMTDCIVSLIEKPLTPDRLKEIEGRGRGRLLHPQRELDRLRIAVRAEELSAGTQFVRDDEPPLLKVENLKVYYPIKTGLLRRVTGHVKAVDGVSFHVYRGQTLGLVGESGCGKTTTGRAILRLVPITEGRVEFENADWRALRGAELRKQRRKMQIVFQDPYSSLNPRLTVEDMLTEAMAVHRIGRTPGDRRDRAAALLEEVGLPPEHLRRYPHEFSGGQRQRLGIARALAVEPEFLVCDESVSALDVSVQAQVLNLLKDLQERRGLTYIFISHDLSVVKFMADMMAVMNAGKIVEFGPSEQIYANPRDDYTKRLIAAIPQVSLEAIERRMRDRGGISPRRETGG</sequence>
<organism evidence="6">
    <name type="scientific">Schlesneria paludicola</name>
    <dbReference type="NCBI Taxonomy" id="360056"/>
    <lineage>
        <taxon>Bacteria</taxon>
        <taxon>Pseudomonadati</taxon>
        <taxon>Planctomycetota</taxon>
        <taxon>Planctomycetia</taxon>
        <taxon>Planctomycetales</taxon>
        <taxon>Planctomycetaceae</taxon>
        <taxon>Schlesneria</taxon>
    </lineage>
</organism>
<evidence type="ECO:0000256" key="3">
    <source>
        <dbReference type="ARBA" id="ARBA00022741"/>
    </source>
</evidence>
<dbReference type="GO" id="GO:0016887">
    <property type="term" value="F:ATP hydrolysis activity"/>
    <property type="evidence" value="ECO:0007669"/>
    <property type="project" value="InterPro"/>
</dbReference>
<dbReference type="FunFam" id="3.40.50.300:FF:000016">
    <property type="entry name" value="Oligopeptide ABC transporter ATP-binding component"/>
    <property type="match status" value="2"/>
</dbReference>
<evidence type="ECO:0000313" key="6">
    <source>
        <dbReference type="EMBL" id="HEN15625.1"/>
    </source>
</evidence>